<dbReference type="PANTHER" id="PTHR34406:SF1">
    <property type="entry name" value="PROTEIN YCEI"/>
    <property type="match status" value="1"/>
</dbReference>
<dbReference type="SUPFAM" id="SSF101874">
    <property type="entry name" value="YceI-like"/>
    <property type="match status" value="1"/>
</dbReference>
<dbReference type="HOGENOM" id="CLU_071003_1_1_5"/>
<keyword evidence="4" id="KW-1185">Reference proteome</keyword>
<feature type="signal peptide" evidence="1">
    <location>
        <begin position="1"/>
        <end position="27"/>
    </location>
</feature>
<proteinExistence type="predicted"/>
<dbReference type="InterPro" id="IPR036761">
    <property type="entry name" value="TTHA0802/YceI-like_sf"/>
</dbReference>
<organism evidence="3 4">
    <name type="scientific">Methylocella silvestris (strain DSM 15510 / CIP 108128 / LMG 27833 / NCIMB 13906 / BL2)</name>
    <dbReference type="NCBI Taxonomy" id="395965"/>
    <lineage>
        <taxon>Bacteria</taxon>
        <taxon>Pseudomonadati</taxon>
        <taxon>Pseudomonadota</taxon>
        <taxon>Alphaproteobacteria</taxon>
        <taxon>Hyphomicrobiales</taxon>
        <taxon>Beijerinckiaceae</taxon>
        <taxon>Methylocella</taxon>
    </lineage>
</organism>
<feature type="chain" id="PRO_5002868366" evidence="1">
    <location>
        <begin position="28"/>
        <end position="205"/>
    </location>
</feature>
<reference evidence="3 4" key="1">
    <citation type="journal article" date="2010" name="J. Bacteriol.">
        <title>Complete genome sequence of the aerobic facultative methanotroph Methylocella silvestris BL2.</title>
        <authorList>
            <person name="Chen Y."/>
            <person name="Crombie A."/>
            <person name="Rahman M.T."/>
            <person name="Dedysh S.N."/>
            <person name="Liesack W."/>
            <person name="Stott M.B."/>
            <person name="Alam M."/>
            <person name="Theisen A.R."/>
            <person name="Murrell J.C."/>
            <person name="Dunfield P.F."/>
        </authorList>
    </citation>
    <scope>NUCLEOTIDE SEQUENCE [LARGE SCALE GENOMIC DNA]</scope>
    <source>
        <strain evidence="4">DSM 15510 / CIP 108128 / LMG 27833 / NCIMB 13906 / BL2</strain>
    </source>
</reference>
<gene>
    <name evidence="3" type="ordered locus">Msil_3203</name>
</gene>
<dbReference type="AlphaFoldDB" id="B8EMI2"/>
<dbReference type="Gene3D" id="2.40.128.110">
    <property type="entry name" value="Lipid/polyisoprenoid-binding, YceI-like"/>
    <property type="match status" value="1"/>
</dbReference>
<dbReference type="Pfam" id="PF04264">
    <property type="entry name" value="YceI"/>
    <property type="match status" value="1"/>
</dbReference>
<evidence type="ECO:0000313" key="4">
    <source>
        <dbReference type="Proteomes" id="UP000002257"/>
    </source>
</evidence>
<dbReference type="SMART" id="SM00867">
    <property type="entry name" value="YceI"/>
    <property type="match status" value="1"/>
</dbReference>
<evidence type="ECO:0000313" key="3">
    <source>
        <dbReference type="EMBL" id="ACK52110.1"/>
    </source>
</evidence>
<dbReference type="OrthoDB" id="9811006at2"/>
<feature type="domain" description="Lipid/polyisoprenoid-binding YceI-like" evidence="2">
    <location>
        <begin position="38"/>
        <end position="202"/>
    </location>
</feature>
<protein>
    <submittedName>
        <fullName evidence="3">YceI family protein</fullName>
    </submittedName>
</protein>
<dbReference type="Proteomes" id="UP000002257">
    <property type="component" value="Chromosome"/>
</dbReference>
<dbReference type="EMBL" id="CP001280">
    <property type="protein sequence ID" value="ACK52110.1"/>
    <property type="molecule type" value="Genomic_DNA"/>
</dbReference>
<sequence>MLNKIPSKAALLAALLAAPFLSAPAKAQTAPAAVEAGSYAVDPTHTRVLFKVSHMGFTNWYGEFTDVTGQLTLDPKAPEKSAVAIHIPAKTISTTNAKLDGELKADDWFDVAKYPDIAFKSTKLVVTGAGSGQLTGDLTFHGVTKPVTLAVTYNAAGPNPLNKKYTVGFDATGSIKRSDFGVTKYVPLIGDEVGLIISAGFERKE</sequence>
<dbReference type="eggNOG" id="COG2353">
    <property type="taxonomic scope" value="Bacteria"/>
</dbReference>
<evidence type="ECO:0000256" key="1">
    <source>
        <dbReference type="SAM" id="SignalP"/>
    </source>
</evidence>
<evidence type="ECO:0000259" key="2">
    <source>
        <dbReference type="SMART" id="SM00867"/>
    </source>
</evidence>
<dbReference type="STRING" id="395965.Msil_3203"/>
<keyword evidence="1" id="KW-0732">Signal</keyword>
<accession>B8EMI2</accession>
<dbReference type="KEGG" id="msl:Msil_3203"/>
<name>B8EMI2_METSB</name>
<dbReference type="RefSeq" id="WP_012592179.1">
    <property type="nucleotide sequence ID" value="NC_011666.1"/>
</dbReference>
<dbReference type="InterPro" id="IPR007372">
    <property type="entry name" value="Lipid/polyisoprenoid-bd_YceI"/>
</dbReference>
<dbReference type="PANTHER" id="PTHR34406">
    <property type="entry name" value="PROTEIN YCEI"/>
    <property type="match status" value="1"/>
</dbReference>